<gene>
    <name evidence="1" type="ORF">MJG53_002323</name>
</gene>
<name>A0ACB9VDN6_9CETA</name>
<evidence type="ECO:0000313" key="1">
    <source>
        <dbReference type="EMBL" id="KAI4587915.1"/>
    </source>
</evidence>
<proteinExistence type="predicted"/>
<dbReference type="Proteomes" id="UP001057279">
    <property type="component" value="Linkage Group LG02"/>
</dbReference>
<evidence type="ECO:0000313" key="2">
    <source>
        <dbReference type="Proteomes" id="UP001057279"/>
    </source>
</evidence>
<dbReference type="EMBL" id="CM043027">
    <property type="protein sequence ID" value="KAI4587915.1"/>
    <property type="molecule type" value="Genomic_DNA"/>
</dbReference>
<reference evidence="1" key="1">
    <citation type="submission" date="2022-03" db="EMBL/GenBank/DDBJ databases">
        <title>Genomic analyses of argali, domestic sheep and their hybrids provide insights into chromosomal evolution, heterosis and genetic basis of agronomic traits.</title>
        <authorList>
            <person name="Li M."/>
        </authorList>
    </citation>
    <scope>NUCLEOTIDE SEQUENCE</scope>
    <source>
        <strain evidence="1">F1 hybrid</strain>
    </source>
</reference>
<sequence length="389" mass="43346">MVRAERGIKKGVVGPLRSALGLQGICRRGDQARPPKSVHRKRCRARAELLFEHPPSQSHRLSSLVAGNGWSPEHRGERVSHRPMAVFTVQLQAEEPMNILAESGLRTRESGSFGALTLVPSSMASDMGQETLNLLNGGPLGIWDGQGEPSQVQDQPTEPADLDTHWAEPREKGSPVTNSRDRQQWKCDEITAAVLCFQAQDLDRLGTRIKYSEGNLQTWRSGTTSQECSQETVPRTGRTSLRASTKSDPPTELAGCREWVVSRAQRRARVTQTDESADVEIRHDLPSVHRKRCRARAELPCEHPPSQSHRLSSLVAGNGWSPERRGERVSHRPMLININLGTNLLNSAYYIVVNQSESFSGFGSSDNLFIEWSLWTRHSGSNQEAVEWK</sequence>
<organism evidence="1 2">
    <name type="scientific">Ovis ammon polii x Ovis aries</name>
    <dbReference type="NCBI Taxonomy" id="2918886"/>
    <lineage>
        <taxon>Eukaryota</taxon>
        <taxon>Metazoa</taxon>
        <taxon>Chordata</taxon>
        <taxon>Craniata</taxon>
        <taxon>Vertebrata</taxon>
        <taxon>Euteleostomi</taxon>
        <taxon>Mammalia</taxon>
        <taxon>Eutheria</taxon>
        <taxon>Laurasiatheria</taxon>
        <taxon>Artiodactyla</taxon>
        <taxon>Ruminantia</taxon>
        <taxon>Pecora</taxon>
        <taxon>Bovidae</taxon>
        <taxon>Caprinae</taxon>
        <taxon>Ovis</taxon>
    </lineage>
</organism>
<keyword evidence="2" id="KW-1185">Reference proteome</keyword>
<accession>A0ACB9VDN6</accession>
<comment type="caution">
    <text evidence="1">The sequence shown here is derived from an EMBL/GenBank/DDBJ whole genome shotgun (WGS) entry which is preliminary data.</text>
</comment>
<protein>
    <submittedName>
        <fullName evidence="1">Uncharacterized protein</fullName>
    </submittedName>
</protein>